<evidence type="ECO:0000313" key="4">
    <source>
        <dbReference type="Proteomes" id="UP001320159"/>
    </source>
</evidence>
<proteinExistence type="predicted"/>
<keyword evidence="1" id="KW-0175">Coiled coil</keyword>
<dbReference type="RefSeq" id="WP_230739848.1">
    <property type="nucleotide sequence ID" value="NZ_PGCK01000001.1"/>
</dbReference>
<evidence type="ECO:0000256" key="2">
    <source>
        <dbReference type="SAM" id="MobiDB-lite"/>
    </source>
</evidence>
<dbReference type="Proteomes" id="UP001320159">
    <property type="component" value="Unassembled WGS sequence"/>
</dbReference>
<dbReference type="EMBL" id="PGCK01000001">
    <property type="protein sequence ID" value="MCD1293696.1"/>
    <property type="molecule type" value="Genomic_DNA"/>
</dbReference>
<dbReference type="AlphaFoldDB" id="A0AAP2W639"/>
<name>A0AAP2W639_9EURY</name>
<protein>
    <submittedName>
        <fullName evidence="3">Uncharacterized protein</fullName>
    </submittedName>
</protein>
<comment type="caution">
    <text evidence="3">The sequence shown here is derived from an EMBL/GenBank/DDBJ whole genome shotgun (WGS) entry which is preliminary data.</text>
</comment>
<feature type="region of interest" description="Disordered" evidence="2">
    <location>
        <begin position="132"/>
        <end position="157"/>
    </location>
</feature>
<evidence type="ECO:0000313" key="3">
    <source>
        <dbReference type="EMBL" id="MCD1293696.1"/>
    </source>
</evidence>
<reference evidence="3 4" key="1">
    <citation type="submission" date="2017-11" db="EMBL/GenBank/DDBJ databases">
        <title>Isolation and Characterization of Family Methanocellaceae Species from Potential Methane Hydrate Area Offshore Southwestern Taiwan.</title>
        <authorList>
            <person name="Zhang W.-L."/>
            <person name="Chen W.-C."/>
            <person name="Lai M.-C."/>
            <person name="Chen S.-C."/>
        </authorList>
    </citation>
    <scope>NUCLEOTIDE SEQUENCE [LARGE SCALE GENOMIC DNA]</scope>
    <source>
        <strain evidence="3 4">CWC-04</strain>
    </source>
</reference>
<gene>
    <name evidence="3" type="ORF">CUJ83_01635</name>
</gene>
<feature type="coiled-coil region" evidence="1">
    <location>
        <begin position="10"/>
        <end position="63"/>
    </location>
</feature>
<evidence type="ECO:0000256" key="1">
    <source>
        <dbReference type="SAM" id="Coils"/>
    </source>
</evidence>
<sequence length="157" mass="17632">MEGDMKDIVLARLERRLKDKDEEIRSLKNRLREKQPEDLKEKVKGLEKKTEHLESELRQTQTTLSEVMKKIGSLESVLTGIMIANAAEDEEMDDVIDPDLGLGGVPNPESFNLYGKYVAAKTDPASIMSEAENLSPDGASEESGKNALRFFHMNRNP</sequence>
<accession>A0AAP2W639</accession>
<keyword evidence="4" id="KW-1185">Reference proteome</keyword>
<organism evidence="3 4">
    <name type="scientific">Methanooceanicella nereidis</name>
    <dbReference type="NCBI Taxonomy" id="2052831"/>
    <lineage>
        <taxon>Archaea</taxon>
        <taxon>Methanobacteriati</taxon>
        <taxon>Methanobacteriota</taxon>
        <taxon>Stenosarchaea group</taxon>
        <taxon>Methanomicrobia</taxon>
        <taxon>Methanocellales</taxon>
        <taxon>Methanocellaceae</taxon>
        <taxon>Methanooceanicella</taxon>
    </lineage>
</organism>